<dbReference type="EMBL" id="BMHV01000001">
    <property type="protein sequence ID" value="GGF51421.1"/>
    <property type="molecule type" value="Genomic_DNA"/>
</dbReference>
<reference evidence="1" key="2">
    <citation type="submission" date="2020-09" db="EMBL/GenBank/DDBJ databases">
        <authorList>
            <person name="Sun Q."/>
            <person name="Zhou Y."/>
        </authorList>
    </citation>
    <scope>NUCLEOTIDE SEQUENCE</scope>
    <source>
        <strain evidence="1">CGMCC 1.15254</strain>
    </source>
</reference>
<sequence>MTVVHIDDYRNYTPFERISADELVKCIGYLQKEAEKSGFSEVSDLLSLANMATTDLLHK</sequence>
<keyword evidence="2" id="KW-1185">Reference proteome</keyword>
<organism evidence="1 2">
    <name type="scientific">Terasakiella brassicae</name>
    <dbReference type="NCBI Taxonomy" id="1634917"/>
    <lineage>
        <taxon>Bacteria</taxon>
        <taxon>Pseudomonadati</taxon>
        <taxon>Pseudomonadota</taxon>
        <taxon>Alphaproteobacteria</taxon>
        <taxon>Rhodospirillales</taxon>
        <taxon>Terasakiellaceae</taxon>
        <taxon>Terasakiella</taxon>
    </lineage>
</organism>
<reference evidence="1" key="1">
    <citation type="journal article" date="2014" name="Int. J. Syst. Evol. Microbiol.">
        <title>Complete genome sequence of Corynebacterium casei LMG S-19264T (=DSM 44701T), isolated from a smear-ripened cheese.</title>
        <authorList>
            <consortium name="US DOE Joint Genome Institute (JGI-PGF)"/>
            <person name="Walter F."/>
            <person name="Albersmeier A."/>
            <person name="Kalinowski J."/>
            <person name="Ruckert C."/>
        </authorList>
    </citation>
    <scope>NUCLEOTIDE SEQUENCE</scope>
    <source>
        <strain evidence="1">CGMCC 1.15254</strain>
    </source>
</reference>
<protein>
    <submittedName>
        <fullName evidence="1">Uncharacterized protein</fullName>
    </submittedName>
</protein>
<comment type="caution">
    <text evidence="1">The sequence shown here is derived from an EMBL/GenBank/DDBJ whole genome shotgun (WGS) entry which is preliminary data.</text>
</comment>
<accession>A0A917BNB0</accession>
<dbReference type="AlphaFoldDB" id="A0A917BNB0"/>
<dbReference type="Proteomes" id="UP000632498">
    <property type="component" value="Unassembled WGS sequence"/>
</dbReference>
<name>A0A917BNB0_9PROT</name>
<dbReference type="RefSeq" id="WP_188659825.1">
    <property type="nucleotide sequence ID" value="NZ_BMHV01000001.1"/>
</dbReference>
<evidence type="ECO:0000313" key="2">
    <source>
        <dbReference type="Proteomes" id="UP000632498"/>
    </source>
</evidence>
<evidence type="ECO:0000313" key="1">
    <source>
        <dbReference type="EMBL" id="GGF51421.1"/>
    </source>
</evidence>
<gene>
    <name evidence="1" type="ORF">GCM10011332_00780</name>
</gene>
<proteinExistence type="predicted"/>